<proteinExistence type="predicted"/>
<dbReference type="PANTHER" id="PTHR12697:SF5">
    <property type="entry name" value="DEOXYHYPUSINE HYDROXYLASE"/>
    <property type="match status" value="1"/>
</dbReference>
<sequence>MIHSHDGRAKNKRKTLNNSSQTTDPLMEIIFDEYDMRKLPPRERLDKITYILRNERDESIRWDSVWLAGEITEVIDTSDPIFAEIADLMVWVLLNDDNGIVKHEAAFQIGVRNMRAKIPYLVNSALNDKNELVRHEAIEALGLMRAHECKEDLRKMLDDPSDAVKETAVFVLKRLDRLTNRRGYKVEAIL</sequence>
<accession>A0A654LSP8</accession>
<reference evidence="3" key="1">
    <citation type="submission" date="2015-10" db="EMBL/GenBank/DDBJ databases">
        <title>Niche specialization of a soil ammonia-oxidizing archaeon, Candidatus Nitrosocosmicus oleophilus.</title>
        <authorList>
            <person name="Jung M.-Y."/>
            <person name="Rhee S.-K."/>
        </authorList>
    </citation>
    <scope>NUCLEOTIDE SEQUENCE [LARGE SCALE GENOMIC DNA]</scope>
    <source>
        <strain evidence="3">MY3</strain>
    </source>
</reference>
<dbReference type="EMBL" id="CP012850">
    <property type="protein sequence ID" value="ALI34388.1"/>
    <property type="molecule type" value="Genomic_DNA"/>
</dbReference>
<organism evidence="2 3">
    <name type="scientific">Candidatus Nitrosocosmicus oleophilus</name>
    <dbReference type="NCBI Taxonomy" id="1353260"/>
    <lineage>
        <taxon>Archaea</taxon>
        <taxon>Nitrososphaerota</taxon>
        <taxon>Nitrososphaeria</taxon>
        <taxon>Nitrososphaerales</taxon>
        <taxon>Nitrososphaeraceae</taxon>
        <taxon>Candidatus Nitrosocosmicus</taxon>
    </lineage>
</organism>
<dbReference type="Proteomes" id="UP000058925">
    <property type="component" value="Chromosome"/>
</dbReference>
<protein>
    <submittedName>
        <fullName evidence="2">HEAT repeat protein</fullName>
    </submittedName>
</protein>
<evidence type="ECO:0000313" key="2">
    <source>
        <dbReference type="EMBL" id="ALI34388.1"/>
    </source>
</evidence>
<dbReference type="SUPFAM" id="SSF48371">
    <property type="entry name" value="ARM repeat"/>
    <property type="match status" value="1"/>
</dbReference>
<evidence type="ECO:0000256" key="1">
    <source>
        <dbReference type="SAM" id="MobiDB-lite"/>
    </source>
</evidence>
<evidence type="ECO:0000313" key="3">
    <source>
        <dbReference type="Proteomes" id="UP000058925"/>
    </source>
</evidence>
<dbReference type="InterPro" id="IPR016024">
    <property type="entry name" value="ARM-type_fold"/>
</dbReference>
<dbReference type="GO" id="GO:0016491">
    <property type="term" value="F:oxidoreductase activity"/>
    <property type="evidence" value="ECO:0007669"/>
    <property type="project" value="TreeGrafter"/>
</dbReference>
<gene>
    <name evidence="2" type="ORF">NMY3_00174</name>
</gene>
<name>A0A654LSP8_9ARCH</name>
<keyword evidence="3" id="KW-1185">Reference proteome</keyword>
<dbReference type="InterPro" id="IPR011989">
    <property type="entry name" value="ARM-like"/>
</dbReference>
<dbReference type="GeneID" id="60420383"/>
<dbReference type="RefSeq" id="WP_231100162.1">
    <property type="nucleotide sequence ID" value="NZ_CP012850.1"/>
</dbReference>
<dbReference type="KEGG" id="taa:NMY3_00174"/>
<dbReference type="PANTHER" id="PTHR12697">
    <property type="entry name" value="PBS LYASE HEAT-LIKE PROTEIN"/>
    <property type="match status" value="1"/>
</dbReference>
<dbReference type="Pfam" id="PF13646">
    <property type="entry name" value="HEAT_2"/>
    <property type="match status" value="1"/>
</dbReference>
<feature type="region of interest" description="Disordered" evidence="1">
    <location>
        <begin position="1"/>
        <end position="20"/>
    </location>
</feature>
<dbReference type="Gene3D" id="1.25.10.10">
    <property type="entry name" value="Leucine-rich Repeat Variant"/>
    <property type="match status" value="1"/>
</dbReference>
<dbReference type="AlphaFoldDB" id="A0A654LSP8"/>